<comment type="caution">
    <text evidence="1">The sequence shown here is derived from an EMBL/GenBank/DDBJ whole genome shotgun (WGS) entry which is preliminary data.</text>
</comment>
<sequence length="387" mass="43997">MENLNMQVDMEHLMAELKKAKEIMGVSDEDFESFTKLLDDPQALLDLLSNSGIYTFHDYFYYPFRMETDKADPDFVRAVLTFKDGTVKRTRRSRFESEVKLKISAAKLLFNLAEKCFKEGKPIPTAPLVDDADMETYININRAFKHMFHNIFLDSGVSIEELARKAGRSVEQVEQLRSFSSDVNLDEMVRLLACLGVGTNLTCCVEDSRKMYSYTDYVMYDAECIPDPDGTGAELKLMVNNSRAKPKLHVFFNQHDHAERYKEAVTNWAQRLILEGKRVPDGNSGRSNRRANLSVRLDVHTALKIMFHNVMLDTGKDLSGLGEEVGLPAQLLLLLLQDLSHKDDFSLLYQAFDEAGGGLHFSCSRFDAEHNPEDAEAAELLYKTFVD</sequence>
<evidence type="ECO:0000313" key="2">
    <source>
        <dbReference type="Proteomes" id="UP000823631"/>
    </source>
</evidence>
<reference evidence="1" key="2">
    <citation type="journal article" date="2021" name="PeerJ">
        <title>Extensive microbial diversity within the chicken gut microbiome revealed by metagenomics and culture.</title>
        <authorList>
            <person name="Gilroy R."/>
            <person name="Ravi A."/>
            <person name="Getino M."/>
            <person name="Pursley I."/>
            <person name="Horton D.L."/>
            <person name="Alikhan N.F."/>
            <person name="Baker D."/>
            <person name="Gharbi K."/>
            <person name="Hall N."/>
            <person name="Watson M."/>
            <person name="Adriaenssens E.M."/>
            <person name="Foster-Nyarko E."/>
            <person name="Jarju S."/>
            <person name="Secka A."/>
            <person name="Antonio M."/>
            <person name="Oren A."/>
            <person name="Chaudhuri R.R."/>
            <person name="La Ragione R."/>
            <person name="Hildebrand F."/>
            <person name="Pallen M.J."/>
        </authorList>
    </citation>
    <scope>NUCLEOTIDE SEQUENCE</scope>
    <source>
        <strain evidence="1">17213</strain>
    </source>
</reference>
<reference evidence="1" key="1">
    <citation type="submission" date="2020-10" db="EMBL/GenBank/DDBJ databases">
        <authorList>
            <person name="Gilroy R."/>
        </authorList>
    </citation>
    <scope>NUCLEOTIDE SEQUENCE</scope>
    <source>
        <strain evidence="1">17213</strain>
    </source>
</reference>
<proteinExistence type="predicted"/>
<dbReference type="EMBL" id="JADINH010000178">
    <property type="protein sequence ID" value="MBO8416500.1"/>
    <property type="molecule type" value="Genomic_DNA"/>
</dbReference>
<organism evidence="1 2">
    <name type="scientific">Candidatus Avisuccinivibrio stercorigallinarum</name>
    <dbReference type="NCBI Taxonomy" id="2840704"/>
    <lineage>
        <taxon>Bacteria</taxon>
        <taxon>Pseudomonadati</taxon>
        <taxon>Pseudomonadota</taxon>
        <taxon>Gammaproteobacteria</taxon>
        <taxon>Aeromonadales</taxon>
        <taxon>Succinivibrionaceae</taxon>
        <taxon>Succinivibrionaceae incertae sedis</taxon>
        <taxon>Candidatus Avisuccinivibrio</taxon>
    </lineage>
</organism>
<gene>
    <name evidence="1" type="ORF">IAB19_08985</name>
</gene>
<protein>
    <submittedName>
        <fullName evidence="1">Uncharacterized protein</fullName>
    </submittedName>
</protein>
<dbReference type="AlphaFoldDB" id="A0A9D9GUS4"/>
<dbReference type="Proteomes" id="UP000823631">
    <property type="component" value="Unassembled WGS sequence"/>
</dbReference>
<name>A0A9D9GUS4_9GAMM</name>
<accession>A0A9D9GUS4</accession>
<evidence type="ECO:0000313" key="1">
    <source>
        <dbReference type="EMBL" id="MBO8416500.1"/>
    </source>
</evidence>